<feature type="compositionally biased region" description="Basic residues" evidence="1">
    <location>
        <begin position="37"/>
        <end position="49"/>
    </location>
</feature>
<evidence type="ECO:0000313" key="2">
    <source>
        <dbReference type="EMBL" id="GHO55923.1"/>
    </source>
</evidence>
<evidence type="ECO:0000256" key="1">
    <source>
        <dbReference type="SAM" id="MobiDB-lite"/>
    </source>
</evidence>
<gene>
    <name evidence="2" type="ORF">KSB_43980</name>
</gene>
<sequence length="49" mass="6175">MDRLLNFEKRAEEARKRDENEMSRMKQVPSHWEKPLHKYRLRKKKGKHK</sequence>
<feature type="region of interest" description="Disordered" evidence="1">
    <location>
        <begin position="1"/>
        <end position="49"/>
    </location>
</feature>
<dbReference type="Proteomes" id="UP000654345">
    <property type="component" value="Unassembled WGS sequence"/>
</dbReference>
<evidence type="ECO:0000313" key="3">
    <source>
        <dbReference type="Proteomes" id="UP000654345"/>
    </source>
</evidence>
<feature type="compositionally biased region" description="Basic and acidic residues" evidence="1">
    <location>
        <begin position="1"/>
        <end position="24"/>
    </location>
</feature>
<dbReference type="EMBL" id="BNJG01000002">
    <property type="protein sequence ID" value="GHO55923.1"/>
    <property type="molecule type" value="Genomic_DNA"/>
</dbReference>
<name>A0ABQ3UT80_9CHLR</name>
<keyword evidence="3" id="KW-1185">Reference proteome</keyword>
<organism evidence="2 3">
    <name type="scientific">Ktedonobacter robiniae</name>
    <dbReference type="NCBI Taxonomy" id="2778365"/>
    <lineage>
        <taxon>Bacteria</taxon>
        <taxon>Bacillati</taxon>
        <taxon>Chloroflexota</taxon>
        <taxon>Ktedonobacteria</taxon>
        <taxon>Ktedonobacterales</taxon>
        <taxon>Ktedonobacteraceae</taxon>
        <taxon>Ktedonobacter</taxon>
    </lineage>
</organism>
<proteinExistence type="predicted"/>
<accession>A0ABQ3UT80</accession>
<reference evidence="2 3" key="1">
    <citation type="journal article" date="2021" name="Int. J. Syst. Evol. Microbiol.">
        <title>Reticulibacter mediterranei gen. nov., sp. nov., within the new family Reticulibacteraceae fam. nov., and Ktedonospora formicarum gen. nov., sp. nov., Ktedonobacter robiniae sp. nov., Dictyobacter formicarum sp. nov. and Dictyobacter arantiisoli sp. nov., belonging to the class Ktedonobacteria.</title>
        <authorList>
            <person name="Yabe S."/>
            <person name="Zheng Y."/>
            <person name="Wang C.M."/>
            <person name="Sakai Y."/>
            <person name="Abe K."/>
            <person name="Yokota A."/>
            <person name="Donadio S."/>
            <person name="Cavaletti L."/>
            <person name="Monciardini P."/>
        </authorList>
    </citation>
    <scope>NUCLEOTIDE SEQUENCE [LARGE SCALE GENOMIC DNA]</scope>
    <source>
        <strain evidence="2 3">SOSP1-30</strain>
    </source>
</reference>
<protein>
    <submittedName>
        <fullName evidence="2">Uncharacterized protein</fullName>
    </submittedName>
</protein>
<comment type="caution">
    <text evidence="2">The sequence shown here is derived from an EMBL/GenBank/DDBJ whole genome shotgun (WGS) entry which is preliminary data.</text>
</comment>